<evidence type="ECO:0000259" key="2">
    <source>
        <dbReference type="Pfam" id="PF25547"/>
    </source>
</evidence>
<dbReference type="Gene3D" id="1.20.1260.20">
    <property type="entry name" value="PPE superfamily"/>
    <property type="match status" value="1"/>
</dbReference>
<evidence type="ECO:0000313" key="3">
    <source>
        <dbReference type="EMBL" id="GAA3360029.1"/>
    </source>
</evidence>
<gene>
    <name evidence="3" type="ORF">GCM10020366_38390</name>
</gene>
<feature type="region of interest" description="Disordered" evidence="1">
    <location>
        <begin position="127"/>
        <end position="177"/>
    </location>
</feature>
<dbReference type="InterPro" id="IPR038332">
    <property type="entry name" value="PPE_sf"/>
</dbReference>
<feature type="compositionally biased region" description="Low complexity" evidence="1">
    <location>
        <begin position="135"/>
        <end position="148"/>
    </location>
</feature>
<feature type="compositionally biased region" description="Basic and acidic residues" evidence="1">
    <location>
        <begin position="149"/>
        <end position="161"/>
    </location>
</feature>
<name>A0ABP6RSH4_9PSEU</name>
<evidence type="ECO:0000313" key="4">
    <source>
        <dbReference type="Proteomes" id="UP001500483"/>
    </source>
</evidence>
<protein>
    <recommendedName>
        <fullName evidence="2">Outer membrane channel protein CpnT-like N-terminal domain-containing protein</fullName>
    </recommendedName>
</protein>
<dbReference type="SUPFAM" id="SSF140459">
    <property type="entry name" value="PE/PPE dimer-like"/>
    <property type="match status" value="1"/>
</dbReference>
<feature type="domain" description="Outer membrane channel protein CpnT-like N-terminal" evidence="2">
    <location>
        <begin position="76"/>
        <end position="164"/>
    </location>
</feature>
<sequence length="390" mass="37420">MADDGADELISTASDGVQDLADAAVAVLAQAGPAGVLAQPVVEALRNVWEGYFGSPLAEGGTNWNAYSHQQLYDMLWQGADVGDVGRVADEWQRHGTELTGHADGLRGQRGALERNWDGQAARQASGALGDLGERTGAAGSRAGAVGRATREAGDALESARNEMPPPGVDPVAAGSAGSAAGTAVGTVVGGALGAGAAGVGAGPGAMMGAAVGGIAGGAGSAFLASVAAAEQKAQAVHVMQRYEQCLAGSSRNITSASAGAGGAAEAGEEPAATTAAGFGASSAAGTGGGFGGASGGGVPWGKLVGGGPLDAALAPGGRAGIGGAAGRFGGAALGASPAGRSGGRGGMAPAGAGTRGRDEESGEHRNRLPVVDQRLFDVDEPVMPPVIGE</sequence>
<dbReference type="RefSeq" id="WP_344928424.1">
    <property type="nucleotide sequence ID" value="NZ_BAAAYK010000038.1"/>
</dbReference>
<keyword evidence="4" id="KW-1185">Reference proteome</keyword>
<comment type="caution">
    <text evidence="3">The sequence shown here is derived from an EMBL/GenBank/DDBJ whole genome shotgun (WGS) entry which is preliminary data.</text>
</comment>
<proteinExistence type="predicted"/>
<accession>A0ABP6RSH4</accession>
<dbReference type="Pfam" id="PF25547">
    <property type="entry name" value="WXG100_2"/>
    <property type="match status" value="1"/>
</dbReference>
<reference evidence="4" key="1">
    <citation type="journal article" date="2019" name="Int. J. Syst. Evol. Microbiol.">
        <title>The Global Catalogue of Microorganisms (GCM) 10K type strain sequencing project: providing services to taxonomists for standard genome sequencing and annotation.</title>
        <authorList>
            <consortium name="The Broad Institute Genomics Platform"/>
            <consortium name="The Broad Institute Genome Sequencing Center for Infectious Disease"/>
            <person name="Wu L."/>
            <person name="Ma J."/>
        </authorList>
    </citation>
    <scope>NUCLEOTIDE SEQUENCE [LARGE SCALE GENOMIC DNA]</scope>
    <source>
        <strain evidence="4">JCM 9687</strain>
    </source>
</reference>
<dbReference type="Proteomes" id="UP001500483">
    <property type="component" value="Unassembled WGS sequence"/>
</dbReference>
<feature type="compositionally biased region" description="Basic and acidic residues" evidence="1">
    <location>
        <begin position="356"/>
        <end position="367"/>
    </location>
</feature>
<dbReference type="InterPro" id="IPR057746">
    <property type="entry name" value="CpnT-like_N"/>
</dbReference>
<organism evidence="3 4">
    <name type="scientific">Saccharopolyspora gregorii</name>
    <dbReference type="NCBI Taxonomy" id="33914"/>
    <lineage>
        <taxon>Bacteria</taxon>
        <taxon>Bacillati</taxon>
        <taxon>Actinomycetota</taxon>
        <taxon>Actinomycetes</taxon>
        <taxon>Pseudonocardiales</taxon>
        <taxon>Pseudonocardiaceae</taxon>
        <taxon>Saccharopolyspora</taxon>
    </lineage>
</organism>
<evidence type="ECO:0000256" key="1">
    <source>
        <dbReference type="SAM" id="MobiDB-lite"/>
    </source>
</evidence>
<dbReference type="EMBL" id="BAAAYK010000038">
    <property type="protein sequence ID" value="GAA3360029.1"/>
    <property type="molecule type" value="Genomic_DNA"/>
</dbReference>
<feature type="region of interest" description="Disordered" evidence="1">
    <location>
        <begin position="336"/>
        <end position="374"/>
    </location>
</feature>